<feature type="transmembrane region" description="Helical" evidence="18">
    <location>
        <begin position="288"/>
        <end position="312"/>
    </location>
</feature>
<evidence type="ECO:0000256" key="14">
    <source>
        <dbReference type="PIRSR" id="PIRSR600175-1"/>
    </source>
</evidence>
<accession>A0A0M4EGN5</accession>
<dbReference type="CDD" id="cd10324">
    <property type="entry name" value="SLC6sbd"/>
    <property type="match status" value="1"/>
</dbReference>
<evidence type="ECO:0000256" key="6">
    <source>
        <dbReference type="ARBA" id="ARBA00022970"/>
    </source>
</evidence>
<evidence type="ECO:0000256" key="1">
    <source>
        <dbReference type="ARBA" id="ARBA00004141"/>
    </source>
</evidence>
<comment type="function">
    <text evidence="13">Unusual broad substrate spectrum amino acid:sodium cotransporter that promotes absorption of the D isomers of essential amino acids. Neutral amino acids are the preferred substrates, especially methionine and phenylalanine.</text>
</comment>
<feature type="transmembrane region" description="Helical" evidence="18">
    <location>
        <begin position="210"/>
        <end position="233"/>
    </location>
</feature>
<feature type="region of interest" description="Disordered" evidence="17">
    <location>
        <begin position="1"/>
        <end position="21"/>
    </location>
</feature>
<evidence type="ECO:0000313" key="19">
    <source>
        <dbReference type="EMBL" id="ALC43615.1"/>
    </source>
</evidence>
<gene>
    <name evidence="19" type="ORF">Dbus_chr3Lg781</name>
</gene>
<comment type="similarity">
    <text evidence="2 16">Belongs to the sodium:neurotransmitter symporter (SNF) (TC 2.A.22) family.</text>
</comment>
<feature type="transmembrane region" description="Helical" evidence="18">
    <location>
        <begin position="49"/>
        <end position="66"/>
    </location>
</feature>
<feature type="disulfide bond" evidence="15">
    <location>
        <begin position="162"/>
        <end position="170"/>
    </location>
</feature>
<evidence type="ECO:0000256" key="3">
    <source>
        <dbReference type="ARBA" id="ARBA00022448"/>
    </source>
</evidence>
<dbReference type="SUPFAM" id="SSF161070">
    <property type="entry name" value="SNF-like"/>
    <property type="match status" value="1"/>
</dbReference>
<dbReference type="OMA" id="DYQMFLR"/>
<evidence type="ECO:0000256" key="9">
    <source>
        <dbReference type="ARBA" id="ARBA00023065"/>
    </source>
</evidence>
<dbReference type="PRINTS" id="PR00176">
    <property type="entry name" value="NANEUSMPORT"/>
</dbReference>
<evidence type="ECO:0000256" key="15">
    <source>
        <dbReference type="PIRSR" id="PIRSR600175-2"/>
    </source>
</evidence>
<feature type="binding site" evidence="14">
    <location>
        <position position="401"/>
    </location>
    <ligand>
        <name>Na(+)</name>
        <dbReference type="ChEBI" id="CHEBI:29101"/>
        <label>1</label>
    </ligand>
</feature>
<protein>
    <recommendedName>
        <fullName evidence="16">Transporter</fullName>
    </recommendedName>
</protein>
<evidence type="ECO:0000256" key="8">
    <source>
        <dbReference type="ARBA" id="ARBA00023053"/>
    </source>
</evidence>
<dbReference type="PANTHER" id="PTHR11616">
    <property type="entry name" value="SODIUM/CHLORIDE DEPENDENT TRANSPORTER"/>
    <property type="match status" value="1"/>
</dbReference>
<dbReference type="Pfam" id="PF00209">
    <property type="entry name" value="SNF"/>
    <property type="match status" value="1"/>
</dbReference>
<keyword evidence="15" id="KW-1015">Disulfide bond</keyword>
<keyword evidence="14" id="KW-0479">Metal-binding</keyword>
<evidence type="ECO:0000256" key="4">
    <source>
        <dbReference type="ARBA" id="ARBA00022692"/>
    </source>
</evidence>
<evidence type="ECO:0000256" key="2">
    <source>
        <dbReference type="ARBA" id="ARBA00006459"/>
    </source>
</evidence>
<reference evidence="19 20" key="1">
    <citation type="submission" date="2015-08" db="EMBL/GenBank/DDBJ databases">
        <title>Ancestral chromatin configuration constrains chromatin evolution on differentiating sex chromosomes in Drosophila.</title>
        <authorList>
            <person name="Zhou Q."/>
            <person name="Bachtrog D."/>
        </authorList>
    </citation>
    <scope>NUCLEOTIDE SEQUENCE [LARGE SCALE GENOMIC DNA]</scope>
    <source>
        <tissue evidence="19">Whole larvae</tissue>
    </source>
</reference>
<evidence type="ECO:0000256" key="17">
    <source>
        <dbReference type="SAM" id="MobiDB-lite"/>
    </source>
</evidence>
<dbReference type="InterPro" id="IPR000175">
    <property type="entry name" value="Na/ntran_symport"/>
</dbReference>
<sequence>MQQDLKRQASRNAMDDSIETLLKPPPAPATASLRCSEPQQPRDNWGNSLEFLMSCIALSVGLGNVWRFPFTALENGGGAFLIPYLVVLLLVGKPIYYMEMLLGQFSSRGIVQVFDLAPLMRGVGYAQLLSLAVLATYYAAIMALTLRYFFDSFATLLPWSYCRDEWGSGCVSAAGQQQHHLQFGQNFSSSTQLYLQRIVLNETETLEQGIGYPSGNLSLMLALSWLTVTLIIIRGVRSSGKASYVLALFPYVVMLILLVRALSLPGAYNGVMYFLTPQWDKLLEPVVWYNAVTQVFFSLAICFGVIIMYSSYNRFGHNIYRDAHIVTGLDTFTSLLSGVIIFGILGKLAHESGTKDIASVVKAGPGLAFISYPEAIAKFKLMPQVFSLLFFLMLFLLGVGSNVGMVSCIMSVLKDRFVHTKLWLIVLCISLLGFLVGLLYITPGGQHIVTLLDFHGVTFVSLVAAIFELIAVGWVYVTPLVMIVILVYTLCSMRPLSYNGQVLPLPYRVFGWCLSGLITGQLLYWACYAIHQQPAGSLGMRIRQAMRPLADWGPLEAKQLQDYQLFRAKKAASARPKDRRGLYHSFVDHILS</sequence>
<dbReference type="OrthoDB" id="6581954at2759"/>
<keyword evidence="9" id="KW-0406">Ion transport</keyword>
<organism evidence="19 20">
    <name type="scientific">Drosophila busckii</name>
    <name type="common">Fruit fly</name>
    <dbReference type="NCBI Taxonomy" id="30019"/>
    <lineage>
        <taxon>Eukaryota</taxon>
        <taxon>Metazoa</taxon>
        <taxon>Ecdysozoa</taxon>
        <taxon>Arthropoda</taxon>
        <taxon>Hexapoda</taxon>
        <taxon>Insecta</taxon>
        <taxon>Pterygota</taxon>
        <taxon>Neoptera</taxon>
        <taxon>Endopterygota</taxon>
        <taxon>Diptera</taxon>
        <taxon>Brachycera</taxon>
        <taxon>Muscomorpha</taxon>
        <taxon>Ephydroidea</taxon>
        <taxon>Drosophilidae</taxon>
        <taxon>Drosophila</taxon>
    </lineage>
</organism>
<dbReference type="PROSITE" id="PS00610">
    <property type="entry name" value="NA_NEUROTRAN_SYMP_1"/>
    <property type="match status" value="1"/>
</dbReference>
<dbReference type="GO" id="GO:0046872">
    <property type="term" value="F:metal ion binding"/>
    <property type="evidence" value="ECO:0007669"/>
    <property type="project" value="UniProtKB-KW"/>
</dbReference>
<evidence type="ECO:0000256" key="10">
    <source>
        <dbReference type="ARBA" id="ARBA00023136"/>
    </source>
</evidence>
<feature type="transmembrane region" description="Helical" evidence="18">
    <location>
        <begin position="245"/>
        <end position="268"/>
    </location>
</feature>
<dbReference type="PANTHER" id="PTHR11616:SF321">
    <property type="entry name" value="SODIUM-DEPENDENT NUTRIENT AMINO ACID TRANSPORTER 1-RELATED"/>
    <property type="match status" value="1"/>
</dbReference>
<feature type="transmembrane region" description="Helical" evidence="18">
    <location>
        <begin position="509"/>
        <end position="531"/>
    </location>
</feature>
<evidence type="ECO:0000313" key="20">
    <source>
        <dbReference type="Proteomes" id="UP000494163"/>
    </source>
</evidence>
<evidence type="ECO:0000256" key="7">
    <source>
        <dbReference type="ARBA" id="ARBA00022989"/>
    </source>
</evidence>
<keyword evidence="20" id="KW-1185">Reference proteome</keyword>
<evidence type="ECO:0000256" key="13">
    <source>
        <dbReference type="ARBA" id="ARBA00037785"/>
    </source>
</evidence>
<feature type="binding site" evidence="14">
    <location>
        <position position="64"/>
    </location>
    <ligand>
        <name>Na(+)</name>
        <dbReference type="ChEBI" id="CHEBI:29101"/>
        <label>1</label>
    </ligand>
</feature>
<evidence type="ECO:0000256" key="11">
    <source>
        <dbReference type="ARBA" id="ARBA00023180"/>
    </source>
</evidence>
<dbReference type="SMR" id="A0A0M4EGN5"/>
<dbReference type="PROSITE" id="PS50267">
    <property type="entry name" value="NA_NEUROTRAN_SYMP_3"/>
    <property type="match status" value="1"/>
</dbReference>
<evidence type="ECO:0000256" key="18">
    <source>
        <dbReference type="SAM" id="Phobius"/>
    </source>
</evidence>
<feature type="transmembrane region" description="Helical" evidence="18">
    <location>
        <begin position="388"/>
        <end position="410"/>
    </location>
</feature>
<keyword evidence="12" id="KW-0739">Sodium transport</keyword>
<evidence type="ECO:0000256" key="5">
    <source>
        <dbReference type="ARBA" id="ARBA00022847"/>
    </source>
</evidence>
<dbReference type="InterPro" id="IPR037272">
    <property type="entry name" value="SNS_sf"/>
</dbReference>
<feature type="binding site" evidence="14">
    <location>
        <position position="298"/>
    </location>
    <ligand>
        <name>Na(+)</name>
        <dbReference type="ChEBI" id="CHEBI:29101"/>
        <label>1</label>
    </ligand>
</feature>
<feature type="binding site" evidence="14">
    <location>
        <position position="60"/>
    </location>
    <ligand>
        <name>Na(+)</name>
        <dbReference type="ChEBI" id="CHEBI:29101"/>
        <label>1</label>
    </ligand>
</feature>
<dbReference type="EMBL" id="CP012525">
    <property type="protein sequence ID" value="ALC43615.1"/>
    <property type="molecule type" value="Genomic_DNA"/>
</dbReference>
<feature type="transmembrane region" description="Helical" evidence="18">
    <location>
        <begin position="128"/>
        <end position="150"/>
    </location>
</feature>
<proteinExistence type="inferred from homology"/>
<dbReference type="GO" id="GO:0005283">
    <property type="term" value="F:amino acid:sodium symporter activity"/>
    <property type="evidence" value="ECO:0007669"/>
    <property type="project" value="TreeGrafter"/>
</dbReference>
<evidence type="ECO:0000256" key="12">
    <source>
        <dbReference type="ARBA" id="ARBA00023201"/>
    </source>
</evidence>
<keyword evidence="7 18" id="KW-1133">Transmembrane helix</keyword>
<dbReference type="GO" id="GO:0005886">
    <property type="term" value="C:plasma membrane"/>
    <property type="evidence" value="ECO:0007669"/>
    <property type="project" value="TreeGrafter"/>
</dbReference>
<dbReference type="Proteomes" id="UP000494163">
    <property type="component" value="Chromosome 3L"/>
</dbReference>
<feature type="transmembrane region" description="Helical" evidence="18">
    <location>
        <begin position="474"/>
        <end position="497"/>
    </location>
</feature>
<keyword evidence="6" id="KW-0029">Amino-acid transport</keyword>
<keyword evidence="10 18" id="KW-0472">Membrane</keyword>
<dbReference type="GO" id="GO:0015179">
    <property type="term" value="F:L-amino acid transmembrane transporter activity"/>
    <property type="evidence" value="ECO:0007669"/>
    <property type="project" value="TreeGrafter"/>
</dbReference>
<name>A0A0M4EGN5_DROBS</name>
<feature type="transmembrane region" description="Helical" evidence="18">
    <location>
        <begin position="78"/>
        <end position="98"/>
    </location>
</feature>
<dbReference type="AlphaFoldDB" id="A0A0M4EGN5"/>
<keyword evidence="5 16" id="KW-0769">Symport</keyword>
<feature type="transmembrane region" description="Helical" evidence="18">
    <location>
        <begin position="324"/>
        <end position="345"/>
    </location>
</feature>
<keyword evidence="3 16" id="KW-0813">Transport</keyword>
<feature type="binding site" evidence="14">
    <location>
        <position position="397"/>
    </location>
    <ligand>
        <name>Na(+)</name>
        <dbReference type="ChEBI" id="CHEBI:29101"/>
        <label>1</label>
    </ligand>
</feature>
<keyword evidence="4 16" id="KW-0812">Transmembrane</keyword>
<evidence type="ECO:0000256" key="16">
    <source>
        <dbReference type="RuleBase" id="RU003732"/>
    </source>
</evidence>
<keyword evidence="8 14" id="KW-0915">Sodium</keyword>
<feature type="transmembrane region" description="Helical" evidence="18">
    <location>
        <begin position="422"/>
        <end position="442"/>
    </location>
</feature>
<comment type="subcellular location">
    <subcellularLocation>
        <location evidence="1">Membrane</location>
        <topology evidence="1">Multi-pass membrane protein</topology>
    </subcellularLocation>
</comment>
<keyword evidence="11" id="KW-0325">Glycoprotein</keyword>
<dbReference type="GO" id="GO:0089718">
    <property type="term" value="P:amino acid import across plasma membrane"/>
    <property type="evidence" value="ECO:0007669"/>
    <property type="project" value="TreeGrafter"/>
</dbReference>